<name>A0A540MVM1_MALBA</name>
<dbReference type="FunFam" id="2.10.110.30:FF:000002">
    <property type="entry name" value="Putative e3 ubiquitin-protein ligase ubr3"/>
    <property type="match status" value="1"/>
</dbReference>
<organism evidence="13 14">
    <name type="scientific">Malus baccata</name>
    <name type="common">Siberian crab apple</name>
    <name type="synonym">Pyrus baccata</name>
    <dbReference type="NCBI Taxonomy" id="106549"/>
    <lineage>
        <taxon>Eukaryota</taxon>
        <taxon>Viridiplantae</taxon>
        <taxon>Streptophyta</taxon>
        <taxon>Embryophyta</taxon>
        <taxon>Tracheophyta</taxon>
        <taxon>Spermatophyta</taxon>
        <taxon>Magnoliopsida</taxon>
        <taxon>eudicotyledons</taxon>
        <taxon>Gunneridae</taxon>
        <taxon>Pentapetalae</taxon>
        <taxon>rosids</taxon>
        <taxon>fabids</taxon>
        <taxon>Rosales</taxon>
        <taxon>Rosaceae</taxon>
        <taxon>Amygdaloideae</taxon>
        <taxon>Maleae</taxon>
        <taxon>Malus</taxon>
    </lineage>
</organism>
<evidence type="ECO:0000256" key="1">
    <source>
        <dbReference type="ARBA" id="ARBA00000900"/>
    </source>
</evidence>
<dbReference type="AlphaFoldDB" id="A0A540MVM1"/>
<keyword evidence="14" id="KW-1185">Reference proteome</keyword>
<evidence type="ECO:0000313" key="13">
    <source>
        <dbReference type="EMBL" id="TQE02844.1"/>
    </source>
</evidence>
<dbReference type="PANTHER" id="PTHR21497:SF53">
    <property type="entry name" value="E3 UBIQUITIN-PROTEIN LIGASE PRT6"/>
    <property type="match status" value="1"/>
</dbReference>
<dbReference type="GO" id="GO:0071596">
    <property type="term" value="P:ubiquitin-dependent protein catabolic process via the N-end rule pathway"/>
    <property type="evidence" value="ECO:0007669"/>
    <property type="project" value="UniProtKB-UniRule"/>
</dbReference>
<dbReference type="STRING" id="106549.A0A540MVM1"/>
<dbReference type="InterPro" id="IPR044046">
    <property type="entry name" value="E3_ligase_UBR-like_C"/>
</dbReference>
<keyword evidence="3 10" id="KW-0808">Transferase</keyword>
<keyword evidence="5 10" id="KW-0863">Zinc-finger</keyword>
<evidence type="ECO:0000256" key="8">
    <source>
        <dbReference type="ARBA" id="ARBA00046341"/>
    </source>
</evidence>
<dbReference type="CDD" id="cd19673">
    <property type="entry name" value="UBR-box_UBR3"/>
    <property type="match status" value="1"/>
</dbReference>
<evidence type="ECO:0000256" key="10">
    <source>
        <dbReference type="RuleBase" id="RU366018"/>
    </source>
</evidence>
<proteinExistence type="inferred from homology"/>
<protein>
    <recommendedName>
        <fullName evidence="10">E3 ubiquitin-protein ligase</fullName>
        <ecNumber evidence="10">2.3.2.27</ecNumber>
    </recommendedName>
</protein>
<evidence type="ECO:0000256" key="4">
    <source>
        <dbReference type="ARBA" id="ARBA00022723"/>
    </source>
</evidence>
<dbReference type="Pfam" id="PF18995">
    <property type="entry name" value="PRT6_C"/>
    <property type="match status" value="1"/>
</dbReference>
<feature type="compositionally biased region" description="Low complexity" evidence="11">
    <location>
        <begin position="588"/>
        <end position="600"/>
    </location>
</feature>
<feature type="region of interest" description="Disordered" evidence="11">
    <location>
        <begin position="585"/>
        <end position="609"/>
    </location>
</feature>
<keyword evidence="7 10" id="KW-0862">Zinc</keyword>
<comment type="caution">
    <text evidence="13">The sequence shown here is derived from an EMBL/GenBank/DDBJ whole genome shotgun (WGS) entry which is preliminary data.</text>
</comment>
<dbReference type="UniPathway" id="UPA00143"/>
<evidence type="ECO:0000256" key="7">
    <source>
        <dbReference type="ARBA" id="ARBA00022833"/>
    </source>
</evidence>
<evidence type="ECO:0000256" key="2">
    <source>
        <dbReference type="ARBA" id="ARBA00004906"/>
    </source>
</evidence>
<evidence type="ECO:0000259" key="12">
    <source>
        <dbReference type="PROSITE" id="PS51157"/>
    </source>
</evidence>
<comment type="function">
    <text evidence="10">Ubiquitin ligase protein which is a component of the N-end rule pathway. Recognizes and binds to proteins bearing specific N-terminal residues that are destabilizing according to the N-end rule, leading to their ubiquitination and subsequent degradation.</text>
</comment>
<dbReference type="Pfam" id="PF02207">
    <property type="entry name" value="zf-UBR"/>
    <property type="match status" value="1"/>
</dbReference>
<feature type="domain" description="UBR-type" evidence="12">
    <location>
        <begin position="116"/>
        <end position="186"/>
    </location>
</feature>
<dbReference type="GO" id="GO:0005737">
    <property type="term" value="C:cytoplasm"/>
    <property type="evidence" value="ECO:0007669"/>
    <property type="project" value="TreeGrafter"/>
</dbReference>
<evidence type="ECO:0000313" key="14">
    <source>
        <dbReference type="Proteomes" id="UP000315295"/>
    </source>
</evidence>
<dbReference type="InterPro" id="IPR003126">
    <property type="entry name" value="Znf_UBR"/>
</dbReference>
<dbReference type="Gene3D" id="2.10.110.30">
    <property type="match status" value="1"/>
</dbReference>
<comment type="similarity">
    <text evidence="8 10">Belongs to the E3 ubiquitin-protein ligase UBR1-like family.</text>
</comment>
<dbReference type="EC" id="2.3.2.27" evidence="10"/>
<evidence type="ECO:0000256" key="3">
    <source>
        <dbReference type="ARBA" id="ARBA00022679"/>
    </source>
</evidence>
<dbReference type="EMBL" id="VIEB01000167">
    <property type="protein sequence ID" value="TQE02844.1"/>
    <property type="molecule type" value="Genomic_DNA"/>
</dbReference>
<dbReference type="PROSITE" id="PS51157">
    <property type="entry name" value="ZF_UBR"/>
    <property type="match status" value="1"/>
</dbReference>
<evidence type="ECO:0000256" key="5">
    <source>
        <dbReference type="ARBA" id="ARBA00022771"/>
    </source>
</evidence>
<evidence type="ECO:0000256" key="11">
    <source>
        <dbReference type="SAM" id="MobiDB-lite"/>
    </source>
</evidence>
<gene>
    <name evidence="13" type="ORF">C1H46_011573</name>
</gene>
<sequence>MEADLPPEYAHIKHRDRIVRRLAQLGVPNEFLGEYQRGLVAFIKNNKQRIPELVSAILPADDEVALSEAKPGTKKQGVSMKSRFHESMLWLQWLMFEGEPMSALKSLSKMSVGQRGICGAVWGHNDIAYRCRTCANDPTCAICFPCFQNGNHKDHDYSVIYTGGGCCDCGDVTAWKREGFCSNHKGAEQIQPLPKEIANIVGPVLDCLFDIWKTKLVLGETIWRENARASDQVGERRKVENELTFFVVEMLLEFCKYSESLLSFVSKTVLASGDLLGILVRAERFLNDTVTKRLHELLLKLLGEPVFKYEFAKVFLSYYPAVVSEARKELSDLSVKKYPLLFAFSVQIFTVPTLTPRLVKEMNLLSMLMGCLEDIFISCAGDDGRLQVTKLSNLNEITIRVIEDIRFVMSHATVPKYKSRLLSFVERGPLSWEQPRWIDKEHISITTNEVNDQSGLSTLSSGSGPQLVPSDPCRHMVQNAVTEFACHGQPRDVDTLIDFLKGRFHELRNIQVQRESNDEGEKTLYTFETMEDDMYICIQKEMHDKMLHSNPLEDKGFSTPEGDQEETKHAEFMLLGKYIASLSRETTENPSSSESAPNERVTVDSSRLSAHDGFGPTDCDGIYLSSCGHAVHQGCLDRYLFSLKERYLRRIVFEGGHIADPDKGEFLCPVCRRLANSVLPALPEFLQVTKEPLYSGVSSSHATGQLVKSGDEINSLQLQQGLALLQSAAEASGKVGSLKGFPLRKCGRMTSDLEPIFRLLCKMYFLTKQDKLSGSDRVNYPMLMWDTIKYSLLSTEIAARSGGKYATLSCGLSTLYKELESSRFILSLLLKIVQSRRKNSLHVLQRFIGIQSFTESILFGVSIDVGDETCGQAVSYPDIQFWNRASDPVLARDPFSSLMWVLFCLPNQFLSCEDSLLSLVHLFYVVSVVQDIEMQRGKPLYLNEERYAALTYLVASHGLDRSSKVAYMLTQIDGKGFLIAADNIDFRQ</sequence>
<keyword evidence="6 10" id="KW-0833">Ubl conjugation pathway</keyword>
<dbReference type="GO" id="GO:0000151">
    <property type="term" value="C:ubiquitin ligase complex"/>
    <property type="evidence" value="ECO:0007669"/>
    <property type="project" value="TreeGrafter"/>
</dbReference>
<dbReference type="CDD" id="cd16482">
    <property type="entry name" value="RING-H2_UBR1-like"/>
    <property type="match status" value="1"/>
</dbReference>
<feature type="zinc finger region" description="UBR-type" evidence="9">
    <location>
        <begin position="116"/>
        <end position="186"/>
    </location>
</feature>
<dbReference type="Proteomes" id="UP000315295">
    <property type="component" value="Unassembled WGS sequence"/>
</dbReference>
<dbReference type="GO" id="GO:0008270">
    <property type="term" value="F:zinc ion binding"/>
    <property type="evidence" value="ECO:0007669"/>
    <property type="project" value="UniProtKB-UniRule"/>
</dbReference>
<dbReference type="GO" id="GO:0016567">
    <property type="term" value="P:protein ubiquitination"/>
    <property type="evidence" value="ECO:0007669"/>
    <property type="project" value="UniProtKB-UniRule"/>
</dbReference>
<dbReference type="SMART" id="SM00396">
    <property type="entry name" value="ZnF_UBR1"/>
    <property type="match status" value="1"/>
</dbReference>
<evidence type="ECO:0000256" key="6">
    <source>
        <dbReference type="ARBA" id="ARBA00022786"/>
    </source>
</evidence>
<dbReference type="InterPro" id="IPR039164">
    <property type="entry name" value="UBR1-like"/>
</dbReference>
<reference evidence="13 14" key="1">
    <citation type="journal article" date="2019" name="G3 (Bethesda)">
        <title>Sequencing of a Wild Apple (Malus baccata) Genome Unravels the Differences Between Cultivated and Wild Apple Species Regarding Disease Resistance and Cold Tolerance.</title>
        <authorList>
            <person name="Chen X."/>
        </authorList>
    </citation>
    <scope>NUCLEOTIDE SEQUENCE [LARGE SCALE GENOMIC DNA]</scope>
    <source>
        <strain evidence="14">cv. Shandingzi</strain>
        <tissue evidence="13">Leaves</tissue>
    </source>
</reference>
<comment type="catalytic activity">
    <reaction evidence="1 10">
        <text>S-ubiquitinyl-[E2 ubiquitin-conjugating enzyme]-L-cysteine + [acceptor protein]-L-lysine = [E2 ubiquitin-conjugating enzyme]-L-cysteine + N(6)-ubiquitinyl-[acceptor protein]-L-lysine.</text>
        <dbReference type="EC" id="2.3.2.27"/>
    </reaction>
</comment>
<accession>A0A540MVM1</accession>
<dbReference type="PANTHER" id="PTHR21497">
    <property type="entry name" value="UBIQUITIN LIGASE E3 ALPHA-RELATED"/>
    <property type="match status" value="1"/>
</dbReference>
<comment type="pathway">
    <text evidence="2 10">Protein modification; protein ubiquitination.</text>
</comment>
<keyword evidence="4 10" id="KW-0479">Metal-binding</keyword>
<dbReference type="GO" id="GO:0061630">
    <property type="term" value="F:ubiquitin protein ligase activity"/>
    <property type="evidence" value="ECO:0007669"/>
    <property type="project" value="UniProtKB-UniRule"/>
</dbReference>
<evidence type="ECO:0000256" key="9">
    <source>
        <dbReference type="PROSITE-ProRule" id="PRU00508"/>
    </source>
</evidence>